<sequence>MEGMQITVSSKNGISRVRIINHLNSATEWRSTTTSEDCRPATVAASSSRSNVGREHRADDGEDDGGAPPEKDSCDPSGSSR</sequence>
<protein>
    <submittedName>
        <fullName evidence="2">Uncharacterized protein</fullName>
    </submittedName>
</protein>
<evidence type="ECO:0000313" key="3">
    <source>
        <dbReference type="Proteomes" id="UP001341840"/>
    </source>
</evidence>
<accession>A0ABU6X4P0</accession>
<dbReference type="Proteomes" id="UP001341840">
    <property type="component" value="Unassembled WGS sequence"/>
</dbReference>
<comment type="caution">
    <text evidence="2">The sequence shown here is derived from an EMBL/GenBank/DDBJ whole genome shotgun (WGS) entry which is preliminary data.</text>
</comment>
<organism evidence="2 3">
    <name type="scientific">Stylosanthes scabra</name>
    <dbReference type="NCBI Taxonomy" id="79078"/>
    <lineage>
        <taxon>Eukaryota</taxon>
        <taxon>Viridiplantae</taxon>
        <taxon>Streptophyta</taxon>
        <taxon>Embryophyta</taxon>
        <taxon>Tracheophyta</taxon>
        <taxon>Spermatophyta</taxon>
        <taxon>Magnoliopsida</taxon>
        <taxon>eudicotyledons</taxon>
        <taxon>Gunneridae</taxon>
        <taxon>Pentapetalae</taxon>
        <taxon>rosids</taxon>
        <taxon>fabids</taxon>
        <taxon>Fabales</taxon>
        <taxon>Fabaceae</taxon>
        <taxon>Papilionoideae</taxon>
        <taxon>50 kb inversion clade</taxon>
        <taxon>dalbergioids sensu lato</taxon>
        <taxon>Dalbergieae</taxon>
        <taxon>Pterocarpus clade</taxon>
        <taxon>Stylosanthes</taxon>
    </lineage>
</organism>
<evidence type="ECO:0000313" key="2">
    <source>
        <dbReference type="EMBL" id="MED6192160.1"/>
    </source>
</evidence>
<proteinExistence type="predicted"/>
<feature type="region of interest" description="Disordered" evidence="1">
    <location>
        <begin position="28"/>
        <end position="81"/>
    </location>
</feature>
<reference evidence="2 3" key="1">
    <citation type="journal article" date="2023" name="Plants (Basel)">
        <title>Bridging the Gap: Combining Genomics and Transcriptomics Approaches to Understand Stylosanthes scabra, an Orphan Legume from the Brazilian Caatinga.</title>
        <authorList>
            <person name="Ferreira-Neto J.R.C."/>
            <person name="da Silva M.D."/>
            <person name="Binneck E."/>
            <person name="de Melo N.F."/>
            <person name="da Silva R.H."/>
            <person name="de Melo A.L.T.M."/>
            <person name="Pandolfi V."/>
            <person name="Bustamante F.O."/>
            <person name="Brasileiro-Vidal A.C."/>
            <person name="Benko-Iseppon A.M."/>
        </authorList>
    </citation>
    <scope>NUCLEOTIDE SEQUENCE [LARGE SCALE GENOMIC DNA]</scope>
    <source>
        <tissue evidence="2">Leaves</tissue>
    </source>
</reference>
<gene>
    <name evidence="2" type="ORF">PIB30_007693</name>
</gene>
<name>A0ABU6X4P0_9FABA</name>
<keyword evidence="3" id="KW-1185">Reference proteome</keyword>
<evidence type="ECO:0000256" key="1">
    <source>
        <dbReference type="SAM" id="MobiDB-lite"/>
    </source>
</evidence>
<dbReference type="EMBL" id="JASCZI010211465">
    <property type="protein sequence ID" value="MED6192160.1"/>
    <property type="molecule type" value="Genomic_DNA"/>
</dbReference>